<dbReference type="InterPro" id="IPR001296">
    <property type="entry name" value="Glyco_trans_1"/>
</dbReference>
<organism evidence="4 5">
    <name type="scientific">Aeromicrobium phragmitis</name>
    <dbReference type="NCBI Taxonomy" id="2478914"/>
    <lineage>
        <taxon>Bacteria</taxon>
        <taxon>Bacillati</taxon>
        <taxon>Actinomycetota</taxon>
        <taxon>Actinomycetes</taxon>
        <taxon>Propionibacteriales</taxon>
        <taxon>Nocardioidaceae</taxon>
        <taxon>Aeromicrobium</taxon>
    </lineage>
</organism>
<dbReference type="CDD" id="cd03814">
    <property type="entry name" value="GT4-like"/>
    <property type="match status" value="1"/>
</dbReference>
<dbReference type="Pfam" id="PF13439">
    <property type="entry name" value="Glyco_transf_4"/>
    <property type="match status" value="1"/>
</dbReference>
<gene>
    <name evidence="4" type="ORF">D9V41_11055</name>
</gene>
<keyword evidence="5" id="KW-1185">Reference proteome</keyword>
<evidence type="ECO:0000256" key="1">
    <source>
        <dbReference type="ARBA" id="ARBA00022676"/>
    </source>
</evidence>
<dbReference type="GO" id="GO:0016758">
    <property type="term" value="F:hexosyltransferase activity"/>
    <property type="evidence" value="ECO:0007669"/>
    <property type="project" value="TreeGrafter"/>
</dbReference>
<accession>A0A3L8PJY3</accession>
<dbReference type="Proteomes" id="UP000282515">
    <property type="component" value="Unassembled WGS sequence"/>
</dbReference>
<proteinExistence type="predicted"/>
<dbReference type="SUPFAM" id="SSF53756">
    <property type="entry name" value="UDP-Glycosyltransferase/glycogen phosphorylase"/>
    <property type="match status" value="1"/>
</dbReference>
<dbReference type="InterPro" id="IPR050194">
    <property type="entry name" value="Glycosyltransferase_grp1"/>
</dbReference>
<dbReference type="RefSeq" id="WP_121794614.1">
    <property type="nucleotide sequence ID" value="NZ_RDBF01000007.1"/>
</dbReference>
<dbReference type="InterPro" id="IPR028098">
    <property type="entry name" value="Glyco_trans_4-like_N"/>
</dbReference>
<dbReference type="Pfam" id="PF00534">
    <property type="entry name" value="Glycos_transf_1"/>
    <property type="match status" value="1"/>
</dbReference>
<dbReference type="PROSITE" id="PS50213">
    <property type="entry name" value="FAS1"/>
    <property type="match status" value="1"/>
</dbReference>
<evidence type="ECO:0000259" key="3">
    <source>
        <dbReference type="PROSITE" id="PS50213"/>
    </source>
</evidence>
<comment type="caution">
    <text evidence="4">The sequence shown here is derived from an EMBL/GenBank/DDBJ whole genome shotgun (WGS) entry which is preliminary data.</text>
</comment>
<evidence type="ECO:0000313" key="5">
    <source>
        <dbReference type="Proteomes" id="UP000282515"/>
    </source>
</evidence>
<dbReference type="PANTHER" id="PTHR45947">
    <property type="entry name" value="SULFOQUINOVOSYL TRANSFERASE SQD2"/>
    <property type="match status" value="1"/>
</dbReference>
<dbReference type="Gene3D" id="3.40.50.2000">
    <property type="entry name" value="Glycogen Phosphorylase B"/>
    <property type="match status" value="2"/>
</dbReference>
<dbReference type="OrthoDB" id="9802525at2"/>
<evidence type="ECO:0000256" key="2">
    <source>
        <dbReference type="ARBA" id="ARBA00022679"/>
    </source>
</evidence>
<dbReference type="PANTHER" id="PTHR45947:SF3">
    <property type="entry name" value="SULFOQUINOVOSYL TRANSFERASE SQD2"/>
    <property type="match status" value="1"/>
</dbReference>
<dbReference type="AlphaFoldDB" id="A0A3L8PJY3"/>
<dbReference type="EMBL" id="RDBF01000007">
    <property type="protein sequence ID" value="RLV55611.1"/>
    <property type="molecule type" value="Genomic_DNA"/>
</dbReference>
<feature type="domain" description="FAS1" evidence="3">
    <location>
        <begin position="1"/>
        <end position="25"/>
    </location>
</feature>
<protein>
    <submittedName>
        <fullName evidence="4">Glycosyltransferase family 1 protein</fullName>
    </submittedName>
</protein>
<dbReference type="InterPro" id="IPR000782">
    <property type="entry name" value="FAS1_domain"/>
</dbReference>
<sequence length="390" mass="42736">MKVAIVAESFLPQTNGVVHTVSRILDTVRARGIDAVVIAPDDPAGVPDQVNGVPVRTVASLPLPGYPDVRVASGPIGPVERLLREFGPDVVHLASPFVLGWRATVAAHFLGIPTVAVYQTDMPGFARRYGVPLAERAMWRRVHDIHSRAALNLVPSHATYRALAQRGLDHLVLWRRGVDVRRFDPARRDELWRARVQRDERERLVGFVGRLAPEKRVSDLSALQRLPHTRLVIVGDGPDRPQLERLLPDAVFTGMLHGDDLARVMASLDLVVHPGENDTFCQVIQEAQASELPVVAAGAGGPLDLVDPSRTGWLYEPGNLAAMRGYVADLVGDDAKRRAMGRQARTSVLGRTWESVCSELVGHWARAADTAGVSAPMTLRHRVVRRMAAR</sequence>
<dbReference type="GO" id="GO:1901137">
    <property type="term" value="P:carbohydrate derivative biosynthetic process"/>
    <property type="evidence" value="ECO:0007669"/>
    <property type="project" value="UniProtKB-ARBA"/>
</dbReference>
<keyword evidence="1" id="KW-0328">Glycosyltransferase</keyword>
<name>A0A3L8PJY3_9ACTN</name>
<evidence type="ECO:0000313" key="4">
    <source>
        <dbReference type="EMBL" id="RLV55611.1"/>
    </source>
</evidence>
<reference evidence="4 5" key="1">
    <citation type="submission" date="2018-10" db="EMBL/GenBank/DDBJ databases">
        <title>Aeromicrobium sp. 9W16Y-2 whole genome shotgun sequence.</title>
        <authorList>
            <person name="Li F."/>
        </authorList>
    </citation>
    <scope>NUCLEOTIDE SEQUENCE [LARGE SCALE GENOMIC DNA]</scope>
    <source>
        <strain evidence="4 5">9W16Y-2</strain>
    </source>
</reference>
<keyword evidence="2 4" id="KW-0808">Transferase</keyword>